<feature type="transmembrane region" description="Helical" evidence="1">
    <location>
        <begin position="482"/>
        <end position="502"/>
    </location>
</feature>
<dbReference type="InterPro" id="IPR050445">
    <property type="entry name" value="Bact_polysacc_biosynth/exp"/>
</dbReference>
<proteinExistence type="predicted"/>
<feature type="transmembrane region" description="Helical" evidence="1">
    <location>
        <begin position="12"/>
        <end position="31"/>
    </location>
</feature>
<organism evidence="2 3">
    <name type="scientific">Butyricimonas virosa</name>
    <dbReference type="NCBI Taxonomy" id="544645"/>
    <lineage>
        <taxon>Bacteria</taxon>
        <taxon>Pseudomonadati</taxon>
        <taxon>Bacteroidota</taxon>
        <taxon>Bacteroidia</taxon>
        <taxon>Bacteroidales</taxon>
        <taxon>Odoribacteraceae</taxon>
        <taxon>Butyricimonas</taxon>
    </lineage>
</organism>
<sequence length="737" mass="85550">MKYITYFIKFFYRIRFWLIIAPIIVASLVYWKTNNTPRDYTTTCSIYTGIITGVNILSESGVTTTSYTQGSMMDNLLNIITADQTLKQVSLRLYARIMVYGDPHKDNIYTKASNYRNLYNHGIPIHNLIDKKSDNDSINEQRTYEKLLAYETNDPTNYVYGIYQWNLPYVNRETLKKIYVKRLGNSDVLEVSYTTNDPGIAYQTVLILIDEFNKQYQELRFGETNNVIKHFRHELDSIGKELKISEDSLTKYRVEKQVINYDEETKHVAALNRDYELQYWETLNNYNSTDSLKRELEKRMQLYTEIIQNNNSFILLNSKISEINEKLAMAKYYTSDAVSKVTIDSLQRELDKNETALTEAVHKIGYLKYSKEGISNENMIEEWLKQVLAYKKAQAELIVLNKRKIHMAQKYIHFAPIGSTLTRKERMVNINERRYLAILDALNTALLKQKSIQMNSASLKLMNAPYYPLVPSALGKHKLLTIGAYLATLIFTIFFFLIIEILDHTLHNLFKAEQLTGCKVLGAFTRQLSLAARRYNKVYTTLSAQNLCNSATTYFKPDQSNIINLISNEPGEGKSYIMEQMAQQFMERGYDVTQLSWQNEPQTDAQAFIQSLNMNDPDDLEKNSLKEKIVIVEYPSLKEAALTANILQNVSLNLQVVDSRRTWKNTDQQRFERTKEMCHKAPLFLVLNYTKRDAAEDVNGLMPPYSFLRKLLYQLSQLGLTANDKTTQISKDKHRND</sequence>
<dbReference type="RefSeq" id="WP_118258406.1">
    <property type="nucleotide sequence ID" value="NZ_CALBWO010000031.1"/>
</dbReference>
<dbReference type="AlphaFoldDB" id="A0A412X7B3"/>
<keyword evidence="1" id="KW-0812">Transmembrane</keyword>
<comment type="caution">
    <text evidence="2">The sequence shown here is derived from an EMBL/GenBank/DDBJ whole genome shotgun (WGS) entry which is preliminary data.</text>
</comment>
<reference evidence="2 3" key="1">
    <citation type="submission" date="2018-08" db="EMBL/GenBank/DDBJ databases">
        <title>A genome reference for cultivated species of the human gut microbiota.</title>
        <authorList>
            <person name="Zou Y."/>
            <person name="Xue W."/>
            <person name="Luo G."/>
        </authorList>
    </citation>
    <scope>NUCLEOTIDE SEQUENCE [LARGE SCALE GENOMIC DNA]</scope>
    <source>
        <strain evidence="2 3">AF14-49</strain>
    </source>
</reference>
<evidence type="ECO:0000256" key="1">
    <source>
        <dbReference type="SAM" id="Phobius"/>
    </source>
</evidence>
<evidence type="ECO:0000313" key="2">
    <source>
        <dbReference type="EMBL" id="RGV36902.1"/>
    </source>
</evidence>
<dbReference type="EMBL" id="QRZA01000001">
    <property type="protein sequence ID" value="RGV36902.1"/>
    <property type="molecule type" value="Genomic_DNA"/>
</dbReference>
<gene>
    <name evidence="2" type="ORF">DWW18_01590</name>
</gene>
<name>A0A412X7B3_9BACT</name>
<keyword evidence="1" id="KW-0472">Membrane</keyword>
<protein>
    <submittedName>
        <fullName evidence="2">Exopolysaccharide biosynthesis protein</fullName>
    </submittedName>
</protein>
<dbReference type="Proteomes" id="UP000283589">
    <property type="component" value="Unassembled WGS sequence"/>
</dbReference>
<dbReference type="STRING" id="1121130.GCA_000519105_00520"/>
<evidence type="ECO:0000313" key="3">
    <source>
        <dbReference type="Proteomes" id="UP000283589"/>
    </source>
</evidence>
<dbReference type="GO" id="GO:0004713">
    <property type="term" value="F:protein tyrosine kinase activity"/>
    <property type="evidence" value="ECO:0007669"/>
    <property type="project" value="TreeGrafter"/>
</dbReference>
<dbReference type="GO" id="GO:0005886">
    <property type="term" value="C:plasma membrane"/>
    <property type="evidence" value="ECO:0007669"/>
    <property type="project" value="TreeGrafter"/>
</dbReference>
<dbReference type="PANTHER" id="PTHR32309:SF13">
    <property type="entry name" value="FERRIC ENTEROBACTIN TRANSPORT PROTEIN FEPE"/>
    <property type="match status" value="1"/>
</dbReference>
<accession>A0A412X7B3</accession>
<keyword evidence="1" id="KW-1133">Transmembrane helix</keyword>
<dbReference type="PANTHER" id="PTHR32309">
    <property type="entry name" value="TYROSINE-PROTEIN KINASE"/>
    <property type="match status" value="1"/>
</dbReference>